<keyword evidence="4" id="KW-1185">Reference proteome</keyword>
<evidence type="ECO:0000256" key="1">
    <source>
        <dbReference type="SAM" id="MobiDB-lite"/>
    </source>
</evidence>
<keyword evidence="2" id="KW-0812">Transmembrane</keyword>
<feature type="transmembrane region" description="Helical" evidence="2">
    <location>
        <begin position="20"/>
        <end position="41"/>
    </location>
</feature>
<evidence type="ECO:0000256" key="2">
    <source>
        <dbReference type="SAM" id="Phobius"/>
    </source>
</evidence>
<keyword evidence="2" id="KW-0472">Membrane</keyword>
<feature type="compositionally biased region" description="Basic and acidic residues" evidence="1">
    <location>
        <begin position="466"/>
        <end position="479"/>
    </location>
</feature>
<name>A0A9W8SDZ2_9HYPO</name>
<comment type="caution">
    <text evidence="3">The sequence shown here is derived from an EMBL/GenBank/DDBJ whole genome shotgun (WGS) entry which is preliminary data.</text>
</comment>
<proteinExistence type="predicted"/>
<dbReference type="EMBL" id="JAOQAZ010000002">
    <property type="protein sequence ID" value="KAJ4269818.1"/>
    <property type="molecule type" value="Genomic_DNA"/>
</dbReference>
<dbReference type="Proteomes" id="UP001152049">
    <property type="component" value="Unassembled WGS sequence"/>
</dbReference>
<protein>
    <recommendedName>
        <fullName evidence="5">Transmembrane protein</fullName>
    </recommendedName>
</protein>
<gene>
    <name evidence="3" type="ORF">NW762_001487</name>
</gene>
<accession>A0A9W8SDZ2</accession>
<feature type="region of interest" description="Disordered" evidence="1">
    <location>
        <begin position="441"/>
        <end position="479"/>
    </location>
</feature>
<keyword evidence="2" id="KW-1133">Transmembrane helix</keyword>
<dbReference type="AlphaFoldDB" id="A0A9W8SDZ2"/>
<reference evidence="3" key="1">
    <citation type="submission" date="2022-09" db="EMBL/GenBank/DDBJ databases">
        <title>Fusarium specimens isolated from Avocado Roots.</title>
        <authorList>
            <person name="Stajich J."/>
            <person name="Roper C."/>
            <person name="Heimlech-Rivalta G."/>
        </authorList>
    </citation>
    <scope>NUCLEOTIDE SEQUENCE</scope>
    <source>
        <strain evidence="3">CF00136</strain>
    </source>
</reference>
<dbReference type="OrthoDB" id="3220769at2759"/>
<sequence>MEHKSFFSYAVTRPFPFRWFTPVAIVGGIVFLALFTFMNFASSSYELIVQNALDPNATVSGRGWLHGYPSFLTTKVRPKCQPASLPVNSPFFTNNTALTYTLTNVWRYGDGGEQIISPTLTYSNNVLQNCSINSVEINFESIDRFGNQIAFRNWGAVLRSYITCQIDTPVGGVFFDLTQTYDYVPTGISFDKLHTFLGSGFLSRNQTSHASLWWGESLMSTYWSITTLMLTDFNKDQDTEELSKGTISFTTDKAYPDIKDPSFFKLDYRFIGTTIHEVFCCPKIPDPLTAEKLNKSNELPMIWIEADALAKAAYSTILVDLGQTKPESNILTDTKLLTQFTSSFSGLKSAVNLFPGPANDSYTVLGKSTGPLGIKPSVILTSYVCQVPRLKPAGNLIVAVIVADLVLLQAVWQLYKIAAEAYLSRVRSDLNPSGVVIDEQPVESEAPLIPSSESGVESFPLMRTSGQDDNHFQDGRVGP</sequence>
<organism evidence="3 4">
    <name type="scientific">Fusarium torreyae</name>
    <dbReference type="NCBI Taxonomy" id="1237075"/>
    <lineage>
        <taxon>Eukaryota</taxon>
        <taxon>Fungi</taxon>
        <taxon>Dikarya</taxon>
        <taxon>Ascomycota</taxon>
        <taxon>Pezizomycotina</taxon>
        <taxon>Sordariomycetes</taxon>
        <taxon>Hypocreomycetidae</taxon>
        <taxon>Hypocreales</taxon>
        <taxon>Nectriaceae</taxon>
        <taxon>Fusarium</taxon>
    </lineage>
</organism>
<evidence type="ECO:0000313" key="3">
    <source>
        <dbReference type="EMBL" id="KAJ4269818.1"/>
    </source>
</evidence>
<evidence type="ECO:0000313" key="4">
    <source>
        <dbReference type="Proteomes" id="UP001152049"/>
    </source>
</evidence>
<evidence type="ECO:0008006" key="5">
    <source>
        <dbReference type="Google" id="ProtNLM"/>
    </source>
</evidence>